<feature type="compositionally biased region" description="Polar residues" evidence="1">
    <location>
        <begin position="1"/>
        <end position="10"/>
    </location>
</feature>
<organism evidence="2">
    <name type="scientific">Human herpesvirus 1</name>
    <name type="common">HHV-1</name>
    <name type="synonym">Human herpes simplex virus 1</name>
    <dbReference type="NCBI Taxonomy" id="10298"/>
    <lineage>
        <taxon>Viruses</taxon>
        <taxon>Duplodnaviria</taxon>
        <taxon>Heunggongvirae</taxon>
        <taxon>Peploviricota</taxon>
        <taxon>Herviviricetes</taxon>
        <taxon>Herpesvirales</taxon>
        <taxon>Orthoherpesviridae</taxon>
        <taxon>Alphaherpesvirinae</taxon>
        <taxon>Simplexvirus</taxon>
        <taxon>Simplexvirus humanalpha1</taxon>
    </lineage>
</organism>
<accession>A0A2Z4GZS2</accession>
<evidence type="ECO:0000313" key="2">
    <source>
        <dbReference type="EMBL" id="AWW07974.1"/>
    </source>
</evidence>
<dbReference type="EMBL" id="MG999840">
    <property type="protein sequence ID" value="AWW07974.1"/>
    <property type="molecule type" value="Genomic_DNA"/>
</dbReference>
<proteinExistence type="predicted"/>
<sequence>MTVPFGNSNKAVDGTSLENTLGAPSVGPAAICCCVLSVSTSNTDMTSPAGV</sequence>
<evidence type="ECO:0000256" key="1">
    <source>
        <dbReference type="SAM" id="MobiDB-lite"/>
    </source>
</evidence>
<reference evidence="2" key="1">
    <citation type="journal article" date="2018" name="MSphere">
        <title>Ultrasensitive Capture of Human Herpes Simplex Virus Genomes Directly from Clinical Samples Reveals Extraordinarily Limited Evolution in Cell Culture.</title>
        <authorList>
            <person name="Greninger A.L."/>
            <person name="Roychoudhury P."/>
            <person name="Xie H."/>
            <person name="Casto A."/>
            <person name="Cent A."/>
            <person name="Pepper G."/>
            <person name="Koelle D.M."/>
            <person name="Huang M.L."/>
            <person name="Wald A."/>
            <person name="Johnston C."/>
            <person name="Jerome K.R."/>
        </authorList>
    </citation>
    <scope>NUCLEOTIDE SEQUENCE</scope>
    <source>
        <strain evidence="2">2006-57630</strain>
    </source>
</reference>
<name>A0A2Z4GZS2_HHV1</name>
<protein>
    <submittedName>
        <fullName evidence="2">Uncharacterized protein</fullName>
    </submittedName>
</protein>
<organismHost>
    <name type="scientific">Homo sapiens</name>
    <name type="common">Human</name>
    <dbReference type="NCBI Taxonomy" id="9606"/>
</organismHost>
<feature type="region of interest" description="Disordered" evidence="1">
    <location>
        <begin position="1"/>
        <end position="24"/>
    </location>
</feature>